<organism evidence="2">
    <name type="scientific">marine metagenome</name>
    <dbReference type="NCBI Taxonomy" id="408172"/>
    <lineage>
        <taxon>unclassified sequences</taxon>
        <taxon>metagenomes</taxon>
        <taxon>ecological metagenomes</taxon>
    </lineage>
</organism>
<dbReference type="EMBL" id="UINC01037901">
    <property type="protein sequence ID" value="SVB34101.1"/>
    <property type="molecule type" value="Genomic_DNA"/>
</dbReference>
<dbReference type="Pfam" id="PF08242">
    <property type="entry name" value="Methyltransf_12"/>
    <property type="match status" value="1"/>
</dbReference>
<gene>
    <name evidence="2" type="ORF">METZ01_LOCUS186955</name>
</gene>
<sequence length="186" mass="20719">MSQKTEQPLPTQALADALDPLRILAQLPLRPYQYLGDFRCGTGALTIPLAKHVFDGKVYATDESVSVREELEKNLSDTHLSNTIVYDQKEEDSTVDPDSLDGAVVALALSTTKTSKAAFLKRVAKLMKHGAWVAIIEWTKAESPDGPSMQKRLDEVEITEIGQQAGFRFAEKRNLSSHYYLVLLRK</sequence>
<protein>
    <recommendedName>
        <fullName evidence="1">Methyltransferase type 12 domain-containing protein</fullName>
    </recommendedName>
</protein>
<feature type="domain" description="Methyltransferase type 12" evidence="1">
    <location>
        <begin position="38"/>
        <end position="132"/>
    </location>
</feature>
<evidence type="ECO:0000259" key="1">
    <source>
        <dbReference type="Pfam" id="PF08242"/>
    </source>
</evidence>
<name>A0A382D8U3_9ZZZZ</name>
<dbReference type="InterPro" id="IPR029063">
    <property type="entry name" value="SAM-dependent_MTases_sf"/>
</dbReference>
<dbReference type="Gene3D" id="3.40.50.150">
    <property type="entry name" value="Vaccinia Virus protein VP39"/>
    <property type="match status" value="1"/>
</dbReference>
<reference evidence="2" key="1">
    <citation type="submission" date="2018-05" db="EMBL/GenBank/DDBJ databases">
        <authorList>
            <person name="Lanie J.A."/>
            <person name="Ng W.-L."/>
            <person name="Kazmierczak K.M."/>
            <person name="Andrzejewski T.M."/>
            <person name="Davidsen T.M."/>
            <person name="Wayne K.J."/>
            <person name="Tettelin H."/>
            <person name="Glass J.I."/>
            <person name="Rusch D."/>
            <person name="Podicherti R."/>
            <person name="Tsui H.-C.T."/>
            <person name="Winkler M.E."/>
        </authorList>
    </citation>
    <scope>NUCLEOTIDE SEQUENCE</scope>
</reference>
<proteinExistence type="predicted"/>
<dbReference type="SUPFAM" id="SSF53335">
    <property type="entry name" value="S-adenosyl-L-methionine-dependent methyltransferases"/>
    <property type="match status" value="1"/>
</dbReference>
<accession>A0A382D8U3</accession>
<dbReference type="InterPro" id="IPR013217">
    <property type="entry name" value="Methyltransf_12"/>
</dbReference>
<evidence type="ECO:0000313" key="2">
    <source>
        <dbReference type="EMBL" id="SVB34101.1"/>
    </source>
</evidence>
<dbReference type="CDD" id="cd02440">
    <property type="entry name" value="AdoMet_MTases"/>
    <property type="match status" value="1"/>
</dbReference>
<dbReference type="AlphaFoldDB" id="A0A382D8U3"/>